<evidence type="ECO:0000256" key="2">
    <source>
        <dbReference type="ARBA" id="ARBA00022695"/>
    </source>
</evidence>
<keyword evidence="3" id="KW-0540">Nuclease</keyword>
<evidence type="ECO:0000256" key="5">
    <source>
        <dbReference type="ARBA" id="ARBA00022801"/>
    </source>
</evidence>
<gene>
    <name evidence="8" type="ORF">AVEN_130616_1</name>
</gene>
<accession>A0A4Y2LG68</accession>
<dbReference type="EMBL" id="BGPR01118340">
    <property type="protein sequence ID" value="GBN12586.1"/>
    <property type="molecule type" value="Genomic_DNA"/>
</dbReference>
<evidence type="ECO:0000256" key="3">
    <source>
        <dbReference type="ARBA" id="ARBA00022722"/>
    </source>
</evidence>
<dbReference type="AlphaFoldDB" id="A0A4Y2LG68"/>
<keyword evidence="4" id="KW-0255">Endonuclease</keyword>
<dbReference type="GO" id="GO:0004519">
    <property type="term" value="F:endonuclease activity"/>
    <property type="evidence" value="ECO:0007669"/>
    <property type="project" value="UniProtKB-KW"/>
</dbReference>
<keyword evidence="1" id="KW-0808">Transferase</keyword>
<evidence type="ECO:0000256" key="6">
    <source>
        <dbReference type="ARBA" id="ARBA00022918"/>
    </source>
</evidence>
<evidence type="ECO:0000256" key="4">
    <source>
        <dbReference type="ARBA" id="ARBA00022759"/>
    </source>
</evidence>
<protein>
    <recommendedName>
        <fullName evidence="7">Reverse transcriptase RNase H-like domain-containing protein</fullName>
    </recommendedName>
</protein>
<evidence type="ECO:0000313" key="9">
    <source>
        <dbReference type="Proteomes" id="UP000499080"/>
    </source>
</evidence>
<dbReference type="GO" id="GO:0016787">
    <property type="term" value="F:hydrolase activity"/>
    <property type="evidence" value="ECO:0007669"/>
    <property type="project" value="UniProtKB-KW"/>
</dbReference>
<keyword evidence="6" id="KW-0695">RNA-directed DNA polymerase</keyword>
<feature type="domain" description="Reverse transcriptase RNase H-like" evidence="7">
    <location>
        <begin position="9"/>
        <end position="75"/>
    </location>
</feature>
<comment type="caution">
    <text evidence="8">The sequence shown here is derived from an EMBL/GenBank/DDBJ whole genome shotgun (WGS) entry which is preliminary data.</text>
</comment>
<evidence type="ECO:0000259" key="7">
    <source>
        <dbReference type="Pfam" id="PF17917"/>
    </source>
</evidence>
<proteinExistence type="predicted"/>
<dbReference type="GO" id="GO:0003964">
    <property type="term" value="F:RNA-directed DNA polymerase activity"/>
    <property type="evidence" value="ECO:0007669"/>
    <property type="project" value="UniProtKB-KW"/>
</dbReference>
<sequence length="99" mass="11310">MLSNSICQSKLTRCQQSWSTIEREAFAIVWCLKSSSLGVWILRNEFYTDHNLLPFLIKKGAPQSVTTRLAFALQRWVNITINIALEQKMPHAGCTSRLV</sequence>
<evidence type="ECO:0000313" key="8">
    <source>
        <dbReference type="EMBL" id="GBN12586.1"/>
    </source>
</evidence>
<evidence type="ECO:0000256" key="1">
    <source>
        <dbReference type="ARBA" id="ARBA00022679"/>
    </source>
</evidence>
<keyword evidence="2" id="KW-0548">Nucleotidyltransferase</keyword>
<dbReference type="InterPro" id="IPR043502">
    <property type="entry name" value="DNA/RNA_pol_sf"/>
</dbReference>
<dbReference type="Proteomes" id="UP000499080">
    <property type="component" value="Unassembled WGS sequence"/>
</dbReference>
<reference evidence="8 9" key="1">
    <citation type="journal article" date="2019" name="Sci. Rep.">
        <title>Orb-weaving spider Araneus ventricosus genome elucidates the spidroin gene catalogue.</title>
        <authorList>
            <person name="Kono N."/>
            <person name="Nakamura H."/>
            <person name="Ohtoshi R."/>
            <person name="Moran D.A.P."/>
            <person name="Shinohara A."/>
            <person name="Yoshida Y."/>
            <person name="Fujiwara M."/>
            <person name="Mori M."/>
            <person name="Tomita M."/>
            <person name="Arakawa K."/>
        </authorList>
    </citation>
    <scope>NUCLEOTIDE SEQUENCE [LARGE SCALE GENOMIC DNA]</scope>
</reference>
<organism evidence="8 9">
    <name type="scientific">Araneus ventricosus</name>
    <name type="common">Orbweaver spider</name>
    <name type="synonym">Epeira ventricosa</name>
    <dbReference type="NCBI Taxonomy" id="182803"/>
    <lineage>
        <taxon>Eukaryota</taxon>
        <taxon>Metazoa</taxon>
        <taxon>Ecdysozoa</taxon>
        <taxon>Arthropoda</taxon>
        <taxon>Chelicerata</taxon>
        <taxon>Arachnida</taxon>
        <taxon>Araneae</taxon>
        <taxon>Araneomorphae</taxon>
        <taxon>Entelegynae</taxon>
        <taxon>Araneoidea</taxon>
        <taxon>Araneidae</taxon>
        <taxon>Araneus</taxon>
    </lineage>
</organism>
<dbReference type="Pfam" id="PF17917">
    <property type="entry name" value="RT_RNaseH"/>
    <property type="match status" value="1"/>
</dbReference>
<dbReference type="InterPro" id="IPR041373">
    <property type="entry name" value="RT_RNaseH"/>
</dbReference>
<dbReference type="SUPFAM" id="SSF56672">
    <property type="entry name" value="DNA/RNA polymerases"/>
    <property type="match status" value="1"/>
</dbReference>
<keyword evidence="9" id="KW-1185">Reference proteome</keyword>
<name>A0A4Y2LG68_ARAVE</name>
<keyword evidence="5" id="KW-0378">Hydrolase</keyword>